<evidence type="ECO:0000259" key="18">
    <source>
        <dbReference type="Pfam" id="PF01746"/>
    </source>
</evidence>
<dbReference type="PANTHER" id="PTHR46417:SF1">
    <property type="entry name" value="TRNA (GUANINE-N(1)-)-METHYLTRANSFERASE"/>
    <property type="match status" value="1"/>
</dbReference>
<dbReference type="FunFam" id="3.40.1280.10:FF:000001">
    <property type="entry name" value="tRNA (guanine-N(1)-)-methyltransferase"/>
    <property type="match status" value="1"/>
</dbReference>
<dbReference type="GO" id="GO:0005829">
    <property type="term" value="C:cytosol"/>
    <property type="evidence" value="ECO:0007669"/>
    <property type="project" value="TreeGrafter"/>
</dbReference>
<dbReference type="InterPro" id="IPR016009">
    <property type="entry name" value="tRNA_MeTrfase_TRMD/TRM10"/>
</dbReference>
<dbReference type="InterPro" id="IPR023148">
    <property type="entry name" value="tRNA_m1G_MeTrfase_C_sf"/>
</dbReference>
<evidence type="ECO:0000313" key="20">
    <source>
        <dbReference type="Proteomes" id="UP000005017"/>
    </source>
</evidence>
<evidence type="ECO:0000256" key="4">
    <source>
        <dbReference type="ARBA" id="ARBA00011738"/>
    </source>
</evidence>
<dbReference type="InterPro" id="IPR029028">
    <property type="entry name" value="Alpha/beta_knot_MTases"/>
</dbReference>
<dbReference type="Pfam" id="PF01746">
    <property type="entry name" value="tRNA_m1G_MT"/>
    <property type="match status" value="1"/>
</dbReference>
<keyword evidence="8 15" id="KW-0489">Methyltransferase</keyword>
<evidence type="ECO:0000256" key="12">
    <source>
        <dbReference type="ARBA" id="ARBA00029736"/>
    </source>
</evidence>
<dbReference type="SUPFAM" id="SSF75217">
    <property type="entry name" value="alpha/beta knot"/>
    <property type="match status" value="1"/>
</dbReference>
<evidence type="ECO:0000256" key="3">
    <source>
        <dbReference type="ARBA" id="ARBA00007630"/>
    </source>
</evidence>
<accession>D2MLY6</accession>
<gene>
    <name evidence="15 19" type="primary">trmD</name>
    <name evidence="19" type="ORF">HMPREF9013_0754</name>
</gene>
<keyword evidence="11 15" id="KW-0819">tRNA processing</keyword>
<sequence length="226" mass="25404">MKISIISLFPEVFPAYLNSSILGRAQEKGLVEVEYVALRNFGKGAHRSVDDRPFGGGKGQVIQCEPVLKAIRSIRKEDSQVYLLAPSGCLFKQKKAHEMAQCSHLILLCGHYEGFDYRIEEYCDGILSIGDYVLSGGELAAMVITDAVVRLLPGVISEGSTEEESFENGLLEYPQYTQPAIFEGKEVPEVLRSGNHAKIHAYRQEQSLLRTKKMRPDLYQDYQKRE</sequence>
<dbReference type="Gene3D" id="3.40.1280.10">
    <property type="match status" value="1"/>
</dbReference>
<dbReference type="OrthoDB" id="9807416at2"/>
<comment type="subunit">
    <text evidence="4 15 17">Homodimer.</text>
</comment>
<dbReference type="PANTHER" id="PTHR46417">
    <property type="entry name" value="TRNA (GUANINE-N(1)-)-METHYLTRANSFERASE"/>
    <property type="match status" value="1"/>
</dbReference>
<keyword evidence="20" id="KW-1185">Reference proteome</keyword>
<evidence type="ECO:0000256" key="13">
    <source>
        <dbReference type="ARBA" id="ARBA00033392"/>
    </source>
</evidence>
<evidence type="ECO:0000256" key="11">
    <source>
        <dbReference type="ARBA" id="ARBA00022694"/>
    </source>
</evidence>
<dbReference type="PIRSF" id="PIRSF000386">
    <property type="entry name" value="tRNA_mtase"/>
    <property type="match status" value="1"/>
</dbReference>
<evidence type="ECO:0000256" key="1">
    <source>
        <dbReference type="ARBA" id="ARBA00002634"/>
    </source>
</evidence>
<organism evidence="19 20">
    <name type="scientific">Bulleidia extructa W1219</name>
    <dbReference type="NCBI Taxonomy" id="679192"/>
    <lineage>
        <taxon>Bacteria</taxon>
        <taxon>Bacillati</taxon>
        <taxon>Bacillota</taxon>
        <taxon>Erysipelotrichia</taxon>
        <taxon>Erysipelotrichales</taxon>
        <taxon>Erysipelotrichaceae</taxon>
        <taxon>Bulleidia</taxon>
    </lineage>
</organism>
<dbReference type="CDD" id="cd18080">
    <property type="entry name" value="TrmD-like"/>
    <property type="match status" value="1"/>
</dbReference>
<dbReference type="HAMAP" id="MF_00605">
    <property type="entry name" value="TrmD"/>
    <property type="match status" value="1"/>
</dbReference>
<comment type="catalytic activity">
    <reaction evidence="14 15 17">
        <text>guanosine(37) in tRNA + S-adenosyl-L-methionine = N(1)-methylguanosine(37) in tRNA + S-adenosyl-L-homocysteine + H(+)</text>
        <dbReference type="Rhea" id="RHEA:36899"/>
        <dbReference type="Rhea" id="RHEA-COMP:10145"/>
        <dbReference type="Rhea" id="RHEA-COMP:10147"/>
        <dbReference type="ChEBI" id="CHEBI:15378"/>
        <dbReference type="ChEBI" id="CHEBI:57856"/>
        <dbReference type="ChEBI" id="CHEBI:59789"/>
        <dbReference type="ChEBI" id="CHEBI:73542"/>
        <dbReference type="ChEBI" id="CHEBI:74269"/>
        <dbReference type="EC" id="2.1.1.228"/>
    </reaction>
</comment>
<reference evidence="20" key="1">
    <citation type="submission" date="2009-12" db="EMBL/GenBank/DDBJ databases">
        <title>Sequence of Clostridiales genomosp. BVAB3 str. UPII9-5.</title>
        <authorList>
            <person name="Madupu R."/>
            <person name="Durkin A.S."/>
            <person name="Torralba M."/>
            <person name="Methe B."/>
            <person name="Sutton G.G."/>
            <person name="Strausberg R.L."/>
            <person name="Nelson K.E."/>
        </authorList>
    </citation>
    <scope>NUCLEOTIDE SEQUENCE [LARGE SCALE GENOMIC DNA]</scope>
    <source>
        <strain evidence="20">W1219</strain>
    </source>
</reference>
<dbReference type="InterPro" id="IPR029026">
    <property type="entry name" value="tRNA_m1G_MTases_N"/>
</dbReference>
<comment type="similarity">
    <text evidence="3 15 17">Belongs to the RNA methyltransferase TrmD family.</text>
</comment>
<evidence type="ECO:0000256" key="6">
    <source>
        <dbReference type="ARBA" id="ARBA00014679"/>
    </source>
</evidence>
<dbReference type="NCBIfam" id="TIGR00088">
    <property type="entry name" value="trmD"/>
    <property type="match status" value="1"/>
</dbReference>
<dbReference type="RefSeq" id="WP_006626407.1">
    <property type="nucleotide sequence ID" value="NZ_ADFR01000002.1"/>
</dbReference>
<feature type="binding site" evidence="15 16">
    <location>
        <position position="110"/>
    </location>
    <ligand>
        <name>S-adenosyl-L-methionine</name>
        <dbReference type="ChEBI" id="CHEBI:59789"/>
    </ligand>
</feature>
<feature type="binding site" evidence="15 16">
    <location>
        <begin position="129"/>
        <end position="134"/>
    </location>
    <ligand>
        <name>S-adenosyl-L-methionine</name>
        <dbReference type="ChEBI" id="CHEBI:59789"/>
    </ligand>
</feature>
<proteinExistence type="inferred from homology"/>
<dbReference type="GO" id="GO:0002939">
    <property type="term" value="P:tRNA N1-guanine methylation"/>
    <property type="evidence" value="ECO:0007669"/>
    <property type="project" value="TreeGrafter"/>
</dbReference>
<name>D2MLY6_9FIRM</name>
<dbReference type="EC" id="2.1.1.228" evidence="5 15"/>
<evidence type="ECO:0000256" key="7">
    <source>
        <dbReference type="ARBA" id="ARBA00022490"/>
    </source>
</evidence>
<dbReference type="eggNOG" id="COG0336">
    <property type="taxonomic scope" value="Bacteria"/>
</dbReference>
<dbReference type="InterPro" id="IPR002649">
    <property type="entry name" value="tRNA_m1G_MeTrfase_TrmD"/>
</dbReference>
<dbReference type="AlphaFoldDB" id="D2MLY6"/>
<evidence type="ECO:0000256" key="9">
    <source>
        <dbReference type="ARBA" id="ARBA00022679"/>
    </source>
</evidence>
<comment type="subcellular location">
    <subcellularLocation>
        <location evidence="2 15 17">Cytoplasm</location>
    </subcellularLocation>
</comment>
<evidence type="ECO:0000313" key="19">
    <source>
        <dbReference type="EMBL" id="EFC06062.1"/>
    </source>
</evidence>
<feature type="domain" description="tRNA methyltransferase TRMD/TRM10-type" evidence="18">
    <location>
        <begin position="1"/>
        <end position="220"/>
    </location>
</feature>
<evidence type="ECO:0000256" key="15">
    <source>
        <dbReference type="HAMAP-Rule" id="MF_00605"/>
    </source>
</evidence>
<protein>
    <recommendedName>
        <fullName evidence="6 15">tRNA (guanine-N(1)-)-methyltransferase</fullName>
        <ecNumber evidence="5 15">2.1.1.228</ecNumber>
    </recommendedName>
    <alternativeName>
        <fullName evidence="12 15">M1G-methyltransferase</fullName>
    </alternativeName>
    <alternativeName>
        <fullName evidence="13 15">tRNA [GM37] methyltransferase</fullName>
    </alternativeName>
</protein>
<keyword evidence="7 15" id="KW-0963">Cytoplasm</keyword>
<evidence type="ECO:0000256" key="8">
    <source>
        <dbReference type="ARBA" id="ARBA00022603"/>
    </source>
</evidence>
<evidence type="ECO:0000256" key="14">
    <source>
        <dbReference type="ARBA" id="ARBA00047783"/>
    </source>
</evidence>
<dbReference type="Gene3D" id="1.10.1270.20">
    <property type="entry name" value="tRNA(m1g37)methyltransferase, domain 2"/>
    <property type="match status" value="1"/>
</dbReference>
<evidence type="ECO:0000256" key="10">
    <source>
        <dbReference type="ARBA" id="ARBA00022691"/>
    </source>
</evidence>
<comment type="function">
    <text evidence="1 15 17">Specifically methylates guanosine-37 in various tRNAs.</text>
</comment>
<dbReference type="Proteomes" id="UP000005017">
    <property type="component" value="Unassembled WGS sequence"/>
</dbReference>
<dbReference type="EMBL" id="ADFR01000002">
    <property type="protein sequence ID" value="EFC06062.1"/>
    <property type="molecule type" value="Genomic_DNA"/>
</dbReference>
<evidence type="ECO:0000256" key="2">
    <source>
        <dbReference type="ARBA" id="ARBA00004496"/>
    </source>
</evidence>
<comment type="caution">
    <text evidence="19">The sequence shown here is derived from an EMBL/GenBank/DDBJ whole genome shotgun (WGS) entry which is preliminary data.</text>
</comment>
<dbReference type="STRING" id="679192.HMPREF9013_0754"/>
<dbReference type="NCBIfam" id="NF000648">
    <property type="entry name" value="PRK00026.1"/>
    <property type="match status" value="1"/>
</dbReference>
<evidence type="ECO:0000256" key="16">
    <source>
        <dbReference type="PIRSR" id="PIRSR000386-1"/>
    </source>
</evidence>
<evidence type="ECO:0000256" key="17">
    <source>
        <dbReference type="RuleBase" id="RU003464"/>
    </source>
</evidence>
<keyword evidence="10 15" id="KW-0949">S-adenosyl-L-methionine</keyword>
<keyword evidence="9 15" id="KW-0808">Transferase</keyword>
<dbReference type="GO" id="GO:0052906">
    <property type="term" value="F:tRNA (guanine(37)-N1)-methyltransferase activity"/>
    <property type="evidence" value="ECO:0007669"/>
    <property type="project" value="UniProtKB-UniRule"/>
</dbReference>
<evidence type="ECO:0000256" key="5">
    <source>
        <dbReference type="ARBA" id="ARBA00012807"/>
    </source>
</evidence>